<evidence type="ECO:0000256" key="2">
    <source>
        <dbReference type="ARBA" id="ARBA00022833"/>
    </source>
</evidence>
<dbReference type="GO" id="GO:0016787">
    <property type="term" value="F:hydrolase activity"/>
    <property type="evidence" value="ECO:0007669"/>
    <property type="project" value="InterPro"/>
</dbReference>
<dbReference type="OrthoDB" id="9802676at2"/>
<dbReference type="STRING" id="1121400.SAMN02746065_103221"/>
<dbReference type="InterPro" id="IPR016193">
    <property type="entry name" value="Cytidine_deaminase-like"/>
</dbReference>
<keyword evidence="5" id="KW-1185">Reference proteome</keyword>
<dbReference type="CDD" id="cd01285">
    <property type="entry name" value="nucleoside_deaminase"/>
    <property type="match status" value="1"/>
</dbReference>
<evidence type="ECO:0000313" key="5">
    <source>
        <dbReference type="Proteomes" id="UP000192418"/>
    </source>
</evidence>
<keyword evidence="1" id="KW-0479">Metal-binding</keyword>
<dbReference type="AlphaFoldDB" id="A0A1W1ZV84"/>
<feature type="domain" description="CMP/dCMP-type deaminase" evidence="3">
    <location>
        <begin position="1"/>
        <end position="128"/>
    </location>
</feature>
<dbReference type="EMBL" id="FWXY01000003">
    <property type="protein sequence ID" value="SMC52359.1"/>
    <property type="molecule type" value="Genomic_DNA"/>
</dbReference>
<gene>
    <name evidence="4" type="ORF">SAMN02746065_103221</name>
</gene>
<protein>
    <submittedName>
        <fullName evidence="4">tRNA(Adenine34) deaminase</fullName>
    </submittedName>
</protein>
<dbReference type="Proteomes" id="UP000192418">
    <property type="component" value="Unassembled WGS sequence"/>
</dbReference>
<dbReference type="PROSITE" id="PS00903">
    <property type="entry name" value="CYT_DCMP_DEAMINASES_1"/>
    <property type="match status" value="1"/>
</dbReference>
<reference evidence="4 5" key="1">
    <citation type="submission" date="2017-04" db="EMBL/GenBank/DDBJ databases">
        <authorList>
            <person name="Afonso C.L."/>
            <person name="Miller P.J."/>
            <person name="Scott M.A."/>
            <person name="Spackman E."/>
            <person name="Goraichik I."/>
            <person name="Dimitrov K.M."/>
            <person name="Suarez D.L."/>
            <person name="Swayne D.E."/>
        </authorList>
    </citation>
    <scope>NUCLEOTIDE SEQUENCE [LARGE SCALE GENOMIC DNA]</scope>
    <source>
        <strain evidence="4 5">DSM 3385</strain>
    </source>
</reference>
<dbReference type="SUPFAM" id="SSF53927">
    <property type="entry name" value="Cytidine deaminase-like"/>
    <property type="match status" value="1"/>
</dbReference>
<name>A0A1W1ZV84_9BACT</name>
<evidence type="ECO:0000313" key="4">
    <source>
        <dbReference type="EMBL" id="SMC52359.1"/>
    </source>
</evidence>
<dbReference type="InterPro" id="IPR002125">
    <property type="entry name" value="CMP_dCMP_dom"/>
</dbReference>
<evidence type="ECO:0000256" key="1">
    <source>
        <dbReference type="ARBA" id="ARBA00022723"/>
    </source>
</evidence>
<dbReference type="GO" id="GO:0008270">
    <property type="term" value="F:zinc ion binding"/>
    <property type="evidence" value="ECO:0007669"/>
    <property type="project" value="InterPro"/>
</dbReference>
<sequence>MDEQCMSLALEAAEAALARGDFPVGCVIMRGADVVATGARQGTADDKKRASELDHAEILALRHLESLDVDREGLVLYCTMEPCLMCFAAIMLSGIKKVVFAYEDVMGGGTGCDRNGLSPLYRDCGIRVIPGVLRRESLSLFYRFFRSPQNVYWKDSLLEKYTLEQGENSLGIGI</sequence>
<dbReference type="PANTHER" id="PTHR11079">
    <property type="entry name" value="CYTOSINE DEAMINASE FAMILY MEMBER"/>
    <property type="match status" value="1"/>
</dbReference>
<evidence type="ECO:0000259" key="3">
    <source>
        <dbReference type="PROSITE" id="PS51747"/>
    </source>
</evidence>
<accession>A0A1W1ZV84</accession>
<dbReference type="PANTHER" id="PTHR11079:SF179">
    <property type="entry name" value="TRNA(ADENINE(34)) DEAMINASE, CHLOROPLASTIC"/>
    <property type="match status" value="1"/>
</dbReference>
<dbReference type="Gene3D" id="3.40.140.10">
    <property type="entry name" value="Cytidine Deaminase, domain 2"/>
    <property type="match status" value="1"/>
</dbReference>
<dbReference type="InterPro" id="IPR016192">
    <property type="entry name" value="APOBEC/CMP_deaminase_Zn-bd"/>
</dbReference>
<dbReference type="PROSITE" id="PS51747">
    <property type="entry name" value="CYT_DCMP_DEAMINASES_2"/>
    <property type="match status" value="1"/>
</dbReference>
<proteinExistence type="predicted"/>
<dbReference type="Pfam" id="PF00383">
    <property type="entry name" value="dCMP_cyt_deam_1"/>
    <property type="match status" value="1"/>
</dbReference>
<organism evidence="4 5">
    <name type="scientific">Desulfocicer vacuolatum DSM 3385</name>
    <dbReference type="NCBI Taxonomy" id="1121400"/>
    <lineage>
        <taxon>Bacteria</taxon>
        <taxon>Pseudomonadati</taxon>
        <taxon>Thermodesulfobacteriota</taxon>
        <taxon>Desulfobacteria</taxon>
        <taxon>Desulfobacterales</taxon>
        <taxon>Desulfobacteraceae</taxon>
        <taxon>Desulfocicer</taxon>
    </lineage>
</organism>
<keyword evidence="2" id="KW-0862">Zinc</keyword>